<proteinExistence type="predicted"/>
<reference evidence="2" key="1">
    <citation type="journal article" date="2017" name="Parasit. Vectors">
        <title>Sialotranscriptomics of Rhipicephalus zambeziensis reveals intricate expression profiles of secretory proteins and suggests tight temporal transcriptional regulation during blood-feeding.</title>
        <authorList>
            <person name="de Castro M.H."/>
            <person name="de Klerk D."/>
            <person name="Pienaar R."/>
            <person name="Rees D.J.G."/>
            <person name="Mans B.J."/>
        </authorList>
    </citation>
    <scope>NUCLEOTIDE SEQUENCE</scope>
    <source>
        <tissue evidence="2">Salivary glands</tissue>
    </source>
</reference>
<feature type="chain" id="PRO_5012465968" description="Secreted protein" evidence="1">
    <location>
        <begin position="19"/>
        <end position="97"/>
    </location>
</feature>
<evidence type="ECO:0000256" key="1">
    <source>
        <dbReference type="SAM" id="SignalP"/>
    </source>
</evidence>
<feature type="signal peptide" evidence="1">
    <location>
        <begin position="1"/>
        <end position="18"/>
    </location>
</feature>
<organism evidence="2">
    <name type="scientific">Rhipicephalus zambeziensis</name>
    <dbReference type="NCBI Taxonomy" id="60191"/>
    <lineage>
        <taxon>Eukaryota</taxon>
        <taxon>Metazoa</taxon>
        <taxon>Ecdysozoa</taxon>
        <taxon>Arthropoda</taxon>
        <taxon>Chelicerata</taxon>
        <taxon>Arachnida</taxon>
        <taxon>Acari</taxon>
        <taxon>Parasitiformes</taxon>
        <taxon>Ixodida</taxon>
        <taxon>Ixodoidea</taxon>
        <taxon>Ixodidae</taxon>
        <taxon>Rhipicephalinae</taxon>
        <taxon>Rhipicephalus</taxon>
        <taxon>Rhipicephalus</taxon>
    </lineage>
</organism>
<protein>
    <recommendedName>
        <fullName evidence="3">Secreted protein</fullName>
    </recommendedName>
</protein>
<name>A0A224YGW3_9ACAR</name>
<evidence type="ECO:0008006" key="3">
    <source>
        <dbReference type="Google" id="ProtNLM"/>
    </source>
</evidence>
<sequence>MCALFSCLVFQSILPENALNLPARDWYNIVHSSVGHPVSLQSEVYLATLHIKVLQAVVCTRAPLPAASHFQSPAPSTFSDHSANWNIYEDHMLCSLW</sequence>
<accession>A0A224YGW3</accession>
<dbReference type="EMBL" id="GFPF01002307">
    <property type="protein sequence ID" value="MAA13453.1"/>
    <property type="molecule type" value="Transcribed_RNA"/>
</dbReference>
<keyword evidence="1" id="KW-0732">Signal</keyword>
<dbReference type="AlphaFoldDB" id="A0A224YGW3"/>
<evidence type="ECO:0000313" key="2">
    <source>
        <dbReference type="EMBL" id="MAA13453.1"/>
    </source>
</evidence>